<proteinExistence type="predicted"/>
<dbReference type="GeneID" id="85373372"/>
<accession>A0ABQ9SRU5</accession>
<dbReference type="Proteomes" id="UP001241169">
    <property type="component" value="Unassembled WGS sequence"/>
</dbReference>
<evidence type="ECO:0000313" key="2">
    <source>
        <dbReference type="Proteomes" id="UP001241169"/>
    </source>
</evidence>
<sequence>MHSPKGFPWPLRSRCPWRAHIRADLPRPATCNVRAKCVLYIALHREWGPAASRLDLKTTKALASHGNRVIQCYASGERSTKSFELSSLLMTATVDHLAASRPMLLGRTLKGRSFHVLLFLVKAGPVSIDLRSVGVLIDLGPQASMESRSGPPVEDQTEEARRLWRKRSLQKPDVASRTQVKVGGYSGDHLETKGYLDAGAVDRSPSGRLLIRCIEERSADDSDSSKCSKVFSLG</sequence>
<protein>
    <submittedName>
        <fullName evidence="1">Uncharacterized protein</fullName>
    </submittedName>
</protein>
<dbReference type="EMBL" id="MOPA01000004">
    <property type="protein sequence ID" value="KAK1541807.1"/>
    <property type="molecule type" value="Genomic_DNA"/>
</dbReference>
<reference evidence="1 2" key="1">
    <citation type="submission" date="2016-10" db="EMBL/GenBank/DDBJ databases">
        <title>The genome sequence of Colletotrichum fioriniae PJ7.</title>
        <authorList>
            <person name="Baroncelli R."/>
        </authorList>
    </citation>
    <scope>NUCLEOTIDE SEQUENCE [LARGE SCALE GENOMIC DNA]</scope>
    <source>
        <strain evidence="1 2">IMI 384185</strain>
    </source>
</reference>
<evidence type="ECO:0000313" key="1">
    <source>
        <dbReference type="EMBL" id="KAK1541807.1"/>
    </source>
</evidence>
<gene>
    <name evidence="1" type="ORF">CPAR01_05194</name>
</gene>
<dbReference type="RefSeq" id="XP_060350939.1">
    <property type="nucleotide sequence ID" value="XM_060489473.1"/>
</dbReference>
<comment type="caution">
    <text evidence="1">The sequence shown here is derived from an EMBL/GenBank/DDBJ whole genome shotgun (WGS) entry which is preliminary data.</text>
</comment>
<keyword evidence="2" id="KW-1185">Reference proteome</keyword>
<name>A0ABQ9SRU5_9PEZI</name>
<organism evidence="1 2">
    <name type="scientific">Colletotrichum paranaense</name>
    <dbReference type="NCBI Taxonomy" id="1914294"/>
    <lineage>
        <taxon>Eukaryota</taxon>
        <taxon>Fungi</taxon>
        <taxon>Dikarya</taxon>
        <taxon>Ascomycota</taxon>
        <taxon>Pezizomycotina</taxon>
        <taxon>Sordariomycetes</taxon>
        <taxon>Hypocreomycetidae</taxon>
        <taxon>Glomerellales</taxon>
        <taxon>Glomerellaceae</taxon>
        <taxon>Colletotrichum</taxon>
        <taxon>Colletotrichum acutatum species complex</taxon>
    </lineage>
</organism>